<evidence type="ECO:0000256" key="1">
    <source>
        <dbReference type="SAM" id="MobiDB-lite"/>
    </source>
</evidence>
<evidence type="ECO:0000313" key="4">
    <source>
        <dbReference type="Proteomes" id="UP000289738"/>
    </source>
</evidence>
<keyword evidence="2" id="KW-0732">Signal</keyword>
<dbReference type="PANTHER" id="PTHR33390">
    <property type="entry name" value="STRESS UP-REGULATED NOD 19 PROTEIN"/>
    <property type="match status" value="1"/>
</dbReference>
<name>A0A445AD36_ARAHY</name>
<dbReference type="InterPro" id="IPR011692">
    <property type="entry name" value="Stress_up-reg_Nod19"/>
</dbReference>
<sequence>MKFIPEMLLLALTIILLQLNIIFAQQYENSNHIKTATFYSEQFVLEPGKVTVTDLFDIEFPRGHIGIKNFQAELVDEHRNSLPLYEAYLHHYFVLRYFENVTMSRQANQSQPIYGKYFRRNDGVCQGSVNSYSWGLGVDARKTSLELPDPFRIEVGTHPENVPKEYNEEKWLFNIMVIDTRGTEDKKGCTECRCDHYNVKSEDFISKTGIDGKLMSSDYKGGIFCCEKTSQCKLQKGYNNRQERKASLKYTVTWVDWDQYQVPIKFYILDVTDQVTYNGSEPIHNCMVEYSITPQNTDIGHYHIKRTKIPMKKGGNLIYSTAHVHPGIVNATLYVENGKVLCAVKPTYGTGEEPGNEKGYVVGMSGCYPKPGSIKIQDGEILTVEFIHENKYNTGLMGHFYVRITIVVRAESVIKPVSRRLVQFEEEEDEHVEPNIVYARKNVHPLNDENVILAREKKYLPSHSRSTSFKGTSQQEHIAQSSSIQNEVHSHSLSDVDFLNDEEENMKFIPEVLLLSLTIILLQSSIIFARQYENSNHIKTATFYSEQFVLEPGNVTITDLFDIEFPRGHIGIKNFQAELVDERRNSLPLYEAYLHHYFVLRYFENVTMSRQANQSQPIYGKYFRRNDGVCQGSVNSYSWGLGVDARKTSLELPDPFRIEVGTHPENVPKEYNEEKWLFNIMVIDTRGTEDKKGCTECRCDHYNVKSEDFVSKTGIDGKPMSGDYKGGIFCCEKTSQCKLQKGYNNRQERKVFLKYTVTWVDWDQYQVPIKFYILDVTDQVTYNGSEPIHNCMVEYSITPQNTDIGHYHNKRTKIPMKKGGNLIYSTAHVHPGIVNATLYGEVLCAVQPTYGTGEEPGNEKGYVVGMSGCYPKPGSIKIQDGEILTVKTHIQLFSCEVDI</sequence>
<dbReference type="PANTHER" id="PTHR33390:SF4">
    <property type="entry name" value="STRESS UP-REGULATED NOD 19-RELATED"/>
    <property type="match status" value="1"/>
</dbReference>
<gene>
    <name evidence="3" type="ORF">Ahy_B02g057713</name>
</gene>
<comment type="caution">
    <text evidence="3">The sequence shown here is derived from an EMBL/GenBank/DDBJ whole genome shotgun (WGS) entry which is preliminary data.</text>
</comment>
<dbReference type="EMBL" id="SDMP01000012">
    <property type="protein sequence ID" value="RYR24212.1"/>
    <property type="molecule type" value="Genomic_DNA"/>
</dbReference>
<feature type="chain" id="PRO_5019321214" description="Stress up-regulated Nod 19 protein" evidence="2">
    <location>
        <begin position="25"/>
        <end position="899"/>
    </location>
</feature>
<feature type="region of interest" description="Disordered" evidence="1">
    <location>
        <begin position="463"/>
        <end position="486"/>
    </location>
</feature>
<protein>
    <recommendedName>
        <fullName evidence="5">Stress up-regulated Nod 19 protein</fullName>
    </recommendedName>
</protein>
<evidence type="ECO:0000313" key="3">
    <source>
        <dbReference type="EMBL" id="RYR24212.1"/>
    </source>
</evidence>
<evidence type="ECO:0000256" key="2">
    <source>
        <dbReference type="SAM" id="SignalP"/>
    </source>
</evidence>
<organism evidence="3 4">
    <name type="scientific">Arachis hypogaea</name>
    <name type="common">Peanut</name>
    <dbReference type="NCBI Taxonomy" id="3818"/>
    <lineage>
        <taxon>Eukaryota</taxon>
        <taxon>Viridiplantae</taxon>
        <taxon>Streptophyta</taxon>
        <taxon>Embryophyta</taxon>
        <taxon>Tracheophyta</taxon>
        <taxon>Spermatophyta</taxon>
        <taxon>Magnoliopsida</taxon>
        <taxon>eudicotyledons</taxon>
        <taxon>Gunneridae</taxon>
        <taxon>Pentapetalae</taxon>
        <taxon>rosids</taxon>
        <taxon>fabids</taxon>
        <taxon>Fabales</taxon>
        <taxon>Fabaceae</taxon>
        <taxon>Papilionoideae</taxon>
        <taxon>50 kb inversion clade</taxon>
        <taxon>dalbergioids sensu lato</taxon>
        <taxon>Dalbergieae</taxon>
        <taxon>Pterocarpus clade</taxon>
        <taxon>Arachis</taxon>
    </lineage>
</organism>
<keyword evidence="4" id="KW-1185">Reference proteome</keyword>
<proteinExistence type="predicted"/>
<reference evidence="3 4" key="1">
    <citation type="submission" date="2019-01" db="EMBL/GenBank/DDBJ databases">
        <title>Sequencing of cultivated peanut Arachis hypogaea provides insights into genome evolution and oil improvement.</title>
        <authorList>
            <person name="Chen X."/>
        </authorList>
    </citation>
    <scope>NUCLEOTIDE SEQUENCE [LARGE SCALE GENOMIC DNA]</scope>
    <source>
        <strain evidence="4">cv. Fuhuasheng</strain>
        <tissue evidence="3">Leaves</tissue>
    </source>
</reference>
<dbReference type="STRING" id="3818.A0A445AD36"/>
<accession>A0A445AD36</accession>
<dbReference type="AlphaFoldDB" id="A0A445AD36"/>
<feature type="signal peptide" evidence="2">
    <location>
        <begin position="1"/>
        <end position="24"/>
    </location>
</feature>
<evidence type="ECO:0008006" key="5">
    <source>
        <dbReference type="Google" id="ProtNLM"/>
    </source>
</evidence>
<dbReference type="Proteomes" id="UP000289738">
    <property type="component" value="Chromosome B02"/>
</dbReference>
<dbReference type="Pfam" id="PF07712">
    <property type="entry name" value="SURNod19"/>
    <property type="match status" value="2"/>
</dbReference>